<reference evidence="2 3" key="1">
    <citation type="submission" date="2019-05" db="EMBL/GenBank/DDBJ databases">
        <title>Emergence of the Ug99 lineage of the wheat stem rust pathogen through somatic hybridization.</title>
        <authorList>
            <person name="Li F."/>
            <person name="Upadhyaya N.M."/>
            <person name="Sperschneider J."/>
            <person name="Matny O."/>
            <person name="Nguyen-Phuc H."/>
            <person name="Mago R."/>
            <person name="Raley C."/>
            <person name="Miller M.E."/>
            <person name="Silverstein K.A.T."/>
            <person name="Henningsen E."/>
            <person name="Hirsch C.D."/>
            <person name="Visser B."/>
            <person name="Pretorius Z.A."/>
            <person name="Steffenson B.J."/>
            <person name="Schwessinger B."/>
            <person name="Dodds P.N."/>
            <person name="Figueroa M."/>
        </authorList>
    </citation>
    <scope>NUCLEOTIDE SEQUENCE [LARGE SCALE GENOMIC DNA]</scope>
    <source>
        <strain evidence="2">21-0</strain>
    </source>
</reference>
<dbReference type="Proteomes" id="UP000324748">
    <property type="component" value="Unassembled WGS sequence"/>
</dbReference>
<organism evidence="2 3">
    <name type="scientific">Puccinia graminis f. sp. tritici</name>
    <dbReference type="NCBI Taxonomy" id="56615"/>
    <lineage>
        <taxon>Eukaryota</taxon>
        <taxon>Fungi</taxon>
        <taxon>Dikarya</taxon>
        <taxon>Basidiomycota</taxon>
        <taxon>Pucciniomycotina</taxon>
        <taxon>Pucciniomycetes</taxon>
        <taxon>Pucciniales</taxon>
        <taxon>Pucciniaceae</taxon>
        <taxon>Puccinia</taxon>
    </lineage>
</organism>
<accession>A0A5B0NM77</accession>
<evidence type="ECO:0000313" key="2">
    <source>
        <dbReference type="EMBL" id="KAA1088988.1"/>
    </source>
</evidence>
<dbReference type="AlphaFoldDB" id="A0A5B0NM77"/>
<evidence type="ECO:0000256" key="1">
    <source>
        <dbReference type="SAM" id="MobiDB-lite"/>
    </source>
</evidence>
<comment type="caution">
    <text evidence="2">The sequence shown here is derived from an EMBL/GenBank/DDBJ whole genome shotgun (WGS) entry which is preliminary data.</text>
</comment>
<proteinExistence type="predicted"/>
<feature type="region of interest" description="Disordered" evidence="1">
    <location>
        <begin position="52"/>
        <end position="84"/>
    </location>
</feature>
<gene>
    <name evidence="2" type="ORF">PGT21_003062</name>
</gene>
<dbReference type="EMBL" id="VSWC01000093">
    <property type="protein sequence ID" value="KAA1088988.1"/>
    <property type="molecule type" value="Genomic_DNA"/>
</dbReference>
<name>A0A5B0NM77_PUCGR</name>
<sequence>MIEGLTGYNPPRMAYDHPAHQELRPATTQRSGGFAEFAVQPLTHLAASASQVRGHESIAHPIRLPPQMCKNPKSDLSDDLQSSG</sequence>
<keyword evidence="3" id="KW-1185">Reference proteome</keyword>
<protein>
    <submittedName>
        <fullName evidence="2">Uncharacterized protein</fullName>
    </submittedName>
</protein>
<evidence type="ECO:0000313" key="3">
    <source>
        <dbReference type="Proteomes" id="UP000324748"/>
    </source>
</evidence>